<dbReference type="GO" id="GO:0016491">
    <property type="term" value="F:oxidoreductase activity"/>
    <property type="evidence" value="ECO:0007669"/>
    <property type="project" value="InterPro"/>
</dbReference>
<dbReference type="KEGG" id="fwa:DCMF_24890"/>
<dbReference type="OrthoDB" id="9802175at2"/>
<dbReference type="Pfam" id="PF00148">
    <property type="entry name" value="Oxidored_nitro"/>
    <property type="match status" value="1"/>
</dbReference>
<organism evidence="2 3">
    <name type="scientific">Formimonas warabiya</name>
    <dbReference type="NCBI Taxonomy" id="1761012"/>
    <lineage>
        <taxon>Bacteria</taxon>
        <taxon>Bacillati</taxon>
        <taxon>Bacillota</taxon>
        <taxon>Clostridia</taxon>
        <taxon>Eubacteriales</taxon>
        <taxon>Peptococcaceae</taxon>
        <taxon>Candidatus Formimonas</taxon>
    </lineage>
</organism>
<evidence type="ECO:0000313" key="2">
    <source>
        <dbReference type="EMBL" id="ATW27558.1"/>
    </source>
</evidence>
<protein>
    <recommendedName>
        <fullName evidence="1">Nitrogenase/oxidoreductase component 1 domain-containing protein</fullName>
    </recommendedName>
</protein>
<keyword evidence="3" id="KW-1185">Reference proteome</keyword>
<evidence type="ECO:0000313" key="3">
    <source>
        <dbReference type="Proteomes" id="UP000323521"/>
    </source>
</evidence>
<dbReference type="InterPro" id="IPR049939">
    <property type="entry name" value="NifE-like"/>
</dbReference>
<evidence type="ECO:0000259" key="1">
    <source>
        <dbReference type="Pfam" id="PF00148"/>
    </source>
</evidence>
<reference evidence="2 3" key="1">
    <citation type="submission" date="2016-10" db="EMBL/GenBank/DDBJ databases">
        <title>Complete Genome Sequence of Peptococcaceae strain DCMF.</title>
        <authorList>
            <person name="Edwards R.J."/>
            <person name="Holland S.I."/>
            <person name="Deshpande N.P."/>
            <person name="Wong Y.K."/>
            <person name="Ertan H."/>
            <person name="Manefield M."/>
            <person name="Russell T.L."/>
            <person name="Lee M.J."/>
        </authorList>
    </citation>
    <scope>NUCLEOTIDE SEQUENCE [LARGE SCALE GENOMIC DNA]</scope>
    <source>
        <strain evidence="2 3">DCMF</strain>
    </source>
</reference>
<feature type="domain" description="Nitrogenase/oxidoreductase component 1" evidence="1">
    <location>
        <begin position="13"/>
        <end position="428"/>
    </location>
</feature>
<dbReference type="SUPFAM" id="SSF53807">
    <property type="entry name" value="Helical backbone' metal receptor"/>
    <property type="match status" value="1"/>
</dbReference>
<dbReference type="AlphaFoldDB" id="A0A3G1KYK5"/>
<proteinExistence type="predicted"/>
<dbReference type="CDD" id="cd00316">
    <property type="entry name" value="Oxidoreductase_nitrogenase"/>
    <property type="match status" value="1"/>
</dbReference>
<dbReference type="PANTHER" id="PTHR42956:SF1">
    <property type="entry name" value="NITROGENASE IRON-MOLYBDENUM COFACTOR BIOSYNTHESIS PROTEIN NIFE"/>
    <property type="match status" value="1"/>
</dbReference>
<dbReference type="RefSeq" id="WP_148136929.1">
    <property type="nucleotide sequence ID" value="NZ_CP017634.1"/>
</dbReference>
<dbReference type="InterPro" id="IPR000510">
    <property type="entry name" value="Nase/OxRdtase_comp1"/>
</dbReference>
<dbReference type="EMBL" id="CP017634">
    <property type="protein sequence ID" value="ATW27558.1"/>
    <property type="molecule type" value="Genomic_DNA"/>
</dbReference>
<name>A0A3G1KYK5_FORW1</name>
<dbReference type="Proteomes" id="UP000323521">
    <property type="component" value="Chromosome"/>
</dbReference>
<dbReference type="Gene3D" id="3.40.50.1980">
    <property type="entry name" value="Nitrogenase molybdenum iron protein domain"/>
    <property type="match status" value="2"/>
</dbReference>
<dbReference type="PANTHER" id="PTHR42956">
    <property type="entry name" value="NITROGENASE IRON-MOLYBDENUM COFACTOR BIOSYNTHESIS PROTEIN NIFE"/>
    <property type="match status" value="1"/>
</dbReference>
<accession>A0A3G1KYK5</accession>
<sequence>MADGSKNISPDGFSGALFALEGIKDALVILNGPAGCKFYHGALSDAQFPRDTSLDPLNYGEEFFFGQPRIPCTYLDAYDYVYGSGEKLKKALQTVVTSKHKLVAVVNSPGAALIGDDLAHYLKDRVPDCPCISLESTGFSGAYAEGFQKAVIHVLEKLNVGDARDVIPRSVNLIGLSLHQKYYRGSIGELKRLLSACGIEVLSVLCAGDSVREISRFPRAAYNVVVFPEFGGEIARWMEEKYWIPYIVSPEGAPVGFDATECLIRTVAGWLKVDPRPALHELEKARGRCFLSLSRFHSMTGLPGGARFSLKANPATAYALTKWLCLYLGMIPAAIEVDDPENSMFTKKLYAFLMETGFAAAAKNPIHTTETEIVFADGNTIAQVRLNKVACTGIEIALPSFGYLDVVEKTHLGAEGALLLVEQVINGLQLLL</sequence>
<gene>
    <name evidence="2" type="ORF">DCMF_24890</name>
</gene>